<keyword evidence="2" id="KW-0732">Signal</keyword>
<reference evidence="3 4" key="1">
    <citation type="submission" date="2019-07" db="EMBL/GenBank/DDBJ databases">
        <title>Genomic Encyclopedia of Archaeal and Bacterial Type Strains, Phase II (KMG-II): from individual species to whole genera.</title>
        <authorList>
            <person name="Goeker M."/>
        </authorList>
    </citation>
    <scope>NUCLEOTIDE SEQUENCE [LARGE SCALE GENOMIC DNA]</scope>
    <source>
        <strain evidence="3 4">ATCC BAA-1139</strain>
    </source>
</reference>
<dbReference type="Proteomes" id="UP000319449">
    <property type="component" value="Unassembled WGS sequence"/>
</dbReference>
<dbReference type="EMBL" id="VLLN01000025">
    <property type="protein sequence ID" value="TWJ16694.1"/>
    <property type="molecule type" value="Genomic_DNA"/>
</dbReference>
<keyword evidence="4" id="KW-1185">Reference proteome</keyword>
<evidence type="ECO:0000313" key="3">
    <source>
        <dbReference type="EMBL" id="TWJ16694.1"/>
    </source>
</evidence>
<gene>
    <name evidence="3" type="ORF">JN12_03266</name>
</gene>
<organism evidence="3 4">
    <name type="scientific">Geobacter argillaceus</name>
    <dbReference type="NCBI Taxonomy" id="345631"/>
    <lineage>
        <taxon>Bacteria</taxon>
        <taxon>Pseudomonadati</taxon>
        <taxon>Thermodesulfobacteriota</taxon>
        <taxon>Desulfuromonadia</taxon>
        <taxon>Geobacterales</taxon>
        <taxon>Geobacteraceae</taxon>
        <taxon>Geobacter</taxon>
    </lineage>
</organism>
<dbReference type="AlphaFoldDB" id="A0A562VFX4"/>
<evidence type="ECO:0000256" key="2">
    <source>
        <dbReference type="SAM" id="SignalP"/>
    </source>
</evidence>
<feature type="compositionally biased region" description="Basic and acidic residues" evidence="1">
    <location>
        <begin position="66"/>
        <end position="95"/>
    </location>
</feature>
<evidence type="ECO:0000256" key="1">
    <source>
        <dbReference type="SAM" id="MobiDB-lite"/>
    </source>
</evidence>
<dbReference type="RefSeq" id="WP_145024711.1">
    <property type="nucleotide sequence ID" value="NZ_VLLN01000025.1"/>
</dbReference>
<protein>
    <submittedName>
        <fullName evidence="3">Uncharacterized protein</fullName>
    </submittedName>
</protein>
<accession>A0A562VFX4</accession>
<name>A0A562VFX4_9BACT</name>
<sequence length="122" mass="13713">MRVAVITVLFLTALAATALAETKVREYDDRVVVEVTGSPATPEETARQKLQEQLGALEYERQRLTAEQERLQRGEDGTGNMDMRERRTAMMEKHRQLQQVEEQLRDLAQQSPAEGSSAAAAR</sequence>
<evidence type="ECO:0000313" key="4">
    <source>
        <dbReference type="Proteomes" id="UP000319449"/>
    </source>
</evidence>
<feature type="signal peptide" evidence="2">
    <location>
        <begin position="1"/>
        <end position="20"/>
    </location>
</feature>
<feature type="chain" id="PRO_5021872099" evidence="2">
    <location>
        <begin position="21"/>
        <end position="122"/>
    </location>
</feature>
<comment type="caution">
    <text evidence="3">The sequence shown here is derived from an EMBL/GenBank/DDBJ whole genome shotgun (WGS) entry which is preliminary data.</text>
</comment>
<feature type="region of interest" description="Disordered" evidence="1">
    <location>
        <begin position="66"/>
        <end position="122"/>
    </location>
</feature>
<proteinExistence type="predicted"/>